<dbReference type="AlphaFoldDB" id="A0A1D8P8F0"/>
<keyword evidence="3" id="KW-0813">Transport</keyword>
<sequence>MRTKFLVVLAFIFCLSSNAQTKTWSLQECVDYAIENNITVKQSELDTEIAQENIVSAKGNFLPTVNGSTSGSFNFGSFIGQDGSRVSFDSFGNSLGLNAGVSLFNGYRNTNLYKQAQLGLESSELQLQKLKDDISLFVVNTYLNVLLNKENLKIADEQIKISQKQVEQIQELVDAGVRAKTDLYDIQAQLASDQERVVNAQNSIDLALLNLAQLLQVSHKGFDVETVELDLPAVALLYNDADEIFNRAVSARPEIRSAELAIENSELDIEIAKSAFYPSVSLGGGVSTSYQHTLGEKDRRTVVDPITGEVTSVANGFGQQFSDNLGYNIGVSVSIPIFNGGRTKSNVNRATLNNERIAYGLEQAKQDLRSTIEQAYADAKATLNQFEASQASVIAQEEAFRTAQESYDLGVMTSFEFEQVRNRLINAQASLATAKYNFVFKSKLLEFYYGIPITID</sequence>
<dbReference type="STRING" id="1850246.LPB138_09220"/>
<dbReference type="KEGG" id="lul:LPB138_09220"/>
<dbReference type="EMBL" id="CP017478">
    <property type="protein sequence ID" value="AOW20843.1"/>
    <property type="molecule type" value="Genomic_DNA"/>
</dbReference>
<comment type="subcellular location">
    <subcellularLocation>
        <location evidence="1">Cell outer membrane</location>
    </subcellularLocation>
</comment>
<dbReference type="Proteomes" id="UP000176050">
    <property type="component" value="Chromosome"/>
</dbReference>
<feature type="coiled-coil region" evidence="8">
    <location>
        <begin position="113"/>
        <end position="172"/>
    </location>
</feature>
<keyword evidence="7" id="KW-0998">Cell outer membrane</keyword>
<organism evidence="10 11">
    <name type="scientific">Urechidicola croceus</name>
    <dbReference type="NCBI Taxonomy" id="1850246"/>
    <lineage>
        <taxon>Bacteria</taxon>
        <taxon>Pseudomonadati</taxon>
        <taxon>Bacteroidota</taxon>
        <taxon>Flavobacteriia</taxon>
        <taxon>Flavobacteriales</taxon>
        <taxon>Flavobacteriaceae</taxon>
        <taxon>Urechidicola</taxon>
    </lineage>
</organism>
<evidence type="ECO:0000256" key="6">
    <source>
        <dbReference type="ARBA" id="ARBA00023136"/>
    </source>
</evidence>
<evidence type="ECO:0000256" key="8">
    <source>
        <dbReference type="SAM" id="Coils"/>
    </source>
</evidence>
<dbReference type="InterPro" id="IPR051906">
    <property type="entry name" value="TolC-like"/>
</dbReference>
<dbReference type="Pfam" id="PF02321">
    <property type="entry name" value="OEP"/>
    <property type="match status" value="2"/>
</dbReference>
<evidence type="ECO:0000256" key="2">
    <source>
        <dbReference type="ARBA" id="ARBA00007613"/>
    </source>
</evidence>
<evidence type="ECO:0000256" key="4">
    <source>
        <dbReference type="ARBA" id="ARBA00022452"/>
    </source>
</evidence>
<dbReference type="SUPFAM" id="SSF56954">
    <property type="entry name" value="Outer membrane efflux proteins (OEP)"/>
    <property type="match status" value="1"/>
</dbReference>
<evidence type="ECO:0000256" key="1">
    <source>
        <dbReference type="ARBA" id="ARBA00004442"/>
    </source>
</evidence>
<dbReference type="InterPro" id="IPR003423">
    <property type="entry name" value="OMP_efflux"/>
</dbReference>
<keyword evidence="8" id="KW-0175">Coiled coil</keyword>
<gene>
    <name evidence="10" type="ORF">LPB138_09220</name>
</gene>
<evidence type="ECO:0000313" key="10">
    <source>
        <dbReference type="EMBL" id="AOW20843.1"/>
    </source>
</evidence>
<evidence type="ECO:0000256" key="7">
    <source>
        <dbReference type="ARBA" id="ARBA00023237"/>
    </source>
</evidence>
<keyword evidence="9" id="KW-0732">Signal</keyword>
<evidence type="ECO:0000313" key="11">
    <source>
        <dbReference type="Proteomes" id="UP000176050"/>
    </source>
</evidence>
<keyword evidence="5" id="KW-0812">Transmembrane</keyword>
<keyword evidence="4" id="KW-1134">Transmembrane beta strand</keyword>
<keyword evidence="11" id="KW-1185">Reference proteome</keyword>
<feature type="signal peptide" evidence="9">
    <location>
        <begin position="1"/>
        <end position="19"/>
    </location>
</feature>
<dbReference type="Gene3D" id="1.20.1600.10">
    <property type="entry name" value="Outer membrane efflux proteins (OEP)"/>
    <property type="match status" value="1"/>
</dbReference>
<proteinExistence type="inferred from homology"/>
<evidence type="ECO:0000256" key="9">
    <source>
        <dbReference type="SAM" id="SignalP"/>
    </source>
</evidence>
<dbReference type="PANTHER" id="PTHR30026">
    <property type="entry name" value="OUTER MEMBRANE PROTEIN TOLC"/>
    <property type="match status" value="1"/>
</dbReference>
<comment type="similarity">
    <text evidence="2">Belongs to the outer membrane factor (OMF) (TC 1.B.17) family.</text>
</comment>
<dbReference type="PANTHER" id="PTHR30026:SF20">
    <property type="entry name" value="OUTER MEMBRANE PROTEIN TOLC"/>
    <property type="match status" value="1"/>
</dbReference>
<keyword evidence="6" id="KW-0472">Membrane</keyword>
<dbReference type="GO" id="GO:0015288">
    <property type="term" value="F:porin activity"/>
    <property type="evidence" value="ECO:0007669"/>
    <property type="project" value="TreeGrafter"/>
</dbReference>
<dbReference type="OrthoDB" id="9811587at2"/>
<protein>
    <submittedName>
        <fullName evidence="10">Transporter</fullName>
    </submittedName>
</protein>
<feature type="chain" id="PRO_5009110898" evidence="9">
    <location>
        <begin position="20"/>
        <end position="456"/>
    </location>
</feature>
<reference evidence="10 11" key="1">
    <citation type="submission" date="2016-10" db="EMBL/GenBank/DDBJ databases">
        <title>Lutibacter sp. LPB0138, isolated from marine gastropod.</title>
        <authorList>
            <person name="Kim E."/>
            <person name="Yi H."/>
        </authorList>
    </citation>
    <scope>NUCLEOTIDE SEQUENCE [LARGE SCALE GENOMIC DNA]</scope>
    <source>
        <strain evidence="10 11">LPB0138</strain>
    </source>
</reference>
<dbReference type="RefSeq" id="WP_070237007.1">
    <property type="nucleotide sequence ID" value="NZ_CP017478.1"/>
</dbReference>
<dbReference type="GO" id="GO:0015562">
    <property type="term" value="F:efflux transmembrane transporter activity"/>
    <property type="evidence" value="ECO:0007669"/>
    <property type="project" value="InterPro"/>
</dbReference>
<dbReference type="GO" id="GO:1990281">
    <property type="term" value="C:efflux pump complex"/>
    <property type="evidence" value="ECO:0007669"/>
    <property type="project" value="TreeGrafter"/>
</dbReference>
<evidence type="ECO:0000256" key="5">
    <source>
        <dbReference type="ARBA" id="ARBA00022692"/>
    </source>
</evidence>
<accession>A0A1D8P8F0</accession>
<dbReference type="GO" id="GO:0009279">
    <property type="term" value="C:cell outer membrane"/>
    <property type="evidence" value="ECO:0007669"/>
    <property type="project" value="UniProtKB-SubCell"/>
</dbReference>
<evidence type="ECO:0000256" key="3">
    <source>
        <dbReference type="ARBA" id="ARBA00022448"/>
    </source>
</evidence>
<name>A0A1D8P8F0_9FLAO</name>